<accession>A0A562MKD2</accession>
<dbReference type="RefSeq" id="WP_145722918.1">
    <property type="nucleotide sequence ID" value="NZ_BSPF01000119.1"/>
</dbReference>
<gene>
    <name evidence="1" type="ORF">IQ26_06986</name>
</gene>
<organism evidence="1 2">
    <name type="scientific">Mesorhizobium tianshanense</name>
    <dbReference type="NCBI Taxonomy" id="39844"/>
    <lineage>
        <taxon>Bacteria</taxon>
        <taxon>Pseudomonadati</taxon>
        <taxon>Pseudomonadota</taxon>
        <taxon>Alphaproteobacteria</taxon>
        <taxon>Hyphomicrobiales</taxon>
        <taxon>Phyllobacteriaceae</taxon>
        <taxon>Mesorhizobium</taxon>
    </lineage>
</organism>
<proteinExistence type="predicted"/>
<comment type="caution">
    <text evidence="1">The sequence shown here is derived from an EMBL/GenBank/DDBJ whole genome shotgun (WGS) entry which is preliminary data.</text>
</comment>
<dbReference type="AlphaFoldDB" id="A0A562MKD2"/>
<sequence>MTVQVDVHKLPVMLTALRLPSFQGHWQELAERADSEGWQAARFLAALAELELAQRDTRWMGGYMDAVASLLRCVGR</sequence>
<dbReference type="Proteomes" id="UP000317122">
    <property type="component" value="Unassembled WGS sequence"/>
</dbReference>
<name>A0A562MKD2_9HYPH</name>
<evidence type="ECO:0000313" key="1">
    <source>
        <dbReference type="EMBL" id="TWI20379.1"/>
    </source>
</evidence>
<keyword evidence="2" id="KW-1185">Reference proteome</keyword>
<reference evidence="1 2" key="1">
    <citation type="journal article" date="2015" name="Stand. Genomic Sci.">
        <title>Genomic Encyclopedia of Bacterial and Archaeal Type Strains, Phase III: the genomes of soil and plant-associated and newly described type strains.</title>
        <authorList>
            <person name="Whitman W.B."/>
            <person name="Woyke T."/>
            <person name="Klenk H.P."/>
            <person name="Zhou Y."/>
            <person name="Lilburn T.G."/>
            <person name="Beck B.J."/>
            <person name="De Vos P."/>
            <person name="Vandamme P."/>
            <person name="Eisen J.A."/>
            <person name="Garrity G."/>
            <person name="Hugenholtz P."/>
            <person name="Kyrpides N.C."/>
        </authorList>
    </citation>
    <scope>NUCLEOTIDE SEQUENCE [LARGE SCALE GENOMIC DNA]</scope>
    <source>
        <strain evidence="1 2">CGMCC 1.2546</strain>
    </source>
</reference>
<protein>
    <submittedName>
        <fullName evidence="1">Uncharacterized protein</fullName>
    </submittedName>
</protein>
<dbReference type="EMBL" id="VLKT01000077">
    <property type="protein sequence ID" value="TWI20379.1"/>
    <property type="molecule type" value="Genomic_DNA"/>
</dbReference>
<dbReference type="OrthoDB" id="8150723at2"/>
<evidence type="ECO:0000313" key="2">
    <source>
        <dbReference type="Proteomes" id="UP000317122"/>
    </source>
</evidence>